<dbReference type="Pfam" id="PF07987">
    <property type="entry name" value="DUF1775"/>
    <property type="match status" value="1"/>
</dbReference>
<proteinExistence type="predicted"/>
<evidence type="ECO:0000256" key="1">
    <source>
        <dbReference type="SAM" id="MobiDB-lite"/>
    </source>
</evidence>
<gene>
    <name evidence="4" type="ORF">CTJ08_06110</name>
</gene>
<dbReference type="Gene3D" id="2.60.40.2230">
    <property type="entry name" value="Uncharacterised protein YcnI-like PF07987, DUF1775"/>
    <property type="match status" value="1"/>
</dbReference>
<accession>A0AAE5V6W2</accession>
<reference evidence="4 5" key="1">
    <citation type="submission" date="2017-10" db="EMBL/GenBank/DDBJ databases">
        <title>genome sequences of Staph epi in chlorhexidine trial.</title>
        <authorList>
            <person name="Greninger A.L."/>
            <person name="Addetia A."/>
            <person name="Qin X."/>
            <person name="Zerr D."/>
        </authorList>
    </citation>
    <scope>NUCLEOTIDE SEQUENCE [LARGE SCALE GENOMIC DNA]</scope>
    <source>
        <strain evidence="4 5">SCH-17</strain>
    </source>
</reference>
<feature type="domain" description="YncI copper-binding" evidence="3">
    <location>
        <begin position="2"/>
        <end position="64"/>
    </location>
</feature>
<dbReference type="AlphaFoldDB" id="A0AAE5V6W2"/>
<feature type="compositionally biased region" description="Polar residues" evidence="1">
    <location>
        <begin position="61"/>
        <end position="80"/>
    </location>
</feature>
<feature type="transmembrane region" description="Helical" evidence="2">
    <location>
        <begin position="84"/>
        <end position="102"/>
    </location>
</feature>
<dbReference type="InterPro" id="IPR012533">
    <property type="entry name" value="YcnI-copper_dom"/>
</dbReference>
<organism evidence="4 5">
    <name type="scientific">Staphylococcus epidermidis</name>
    <dbReference type="NCBI Taxonomy" id="1282"/>
    <lineage>
        <taxon>Bacteria</taxon>
        <taxon>Bacillati</taxon>
        <taxon>Bacillota</taxon>
        <taxon>Bacilli</taxon>
        <taxon>Bacillales</taxon>
        <taxon>Staphylococcaceae</taxon>
        <taxon>Staphylococcus</taxon>
    </lineage>
</organism>
<keyword evidence="2" id="KW-0812">Transmembrane</keyword>
<evidence type="ECO:0000313" key="4">
    <source>
        <dbReference type="EMBL" id="PIH10275.1"/>
    </source>
</evidence>
<keyword evidence="2" id="KW-0472">Membrane</keyword>
<dbReference type="EMBL" id="PEJG01000006">
    <property type="protein sequence ID" value="PIH10275.1"/>
    <property type="molecule type" value="Genomic_DNA"/>
</dbReference>
<comment type="caution">
    <text evidence="4">The sequence shown here is derived from an EMBL/GenBank/DDBJ whole genome shotgun (WGS) entry which is preliminary data.</text>
</comment>
<dbReference type="Proteomes" id="UP000228502">
    <property type="component" value="Unassembled WGS sequence"/>
</dbReference>
<feature type="region of interest" description="Disordered" evidence="1">
    <location>
        <begin position="52"/>
        <end position="80"/>
    </location>
</feature>
<name>A0AAE5V6W2_STAEP</name>
<evidence type="ECO:0000259" key="3">
    <source>
        <dbReference type="Pfam" id="PF07987"/>
    </source>
</evidence>
<evidence type="ECO:0000313" key="5">
    <source>
        <dbReference type="Proteomes" id="UP000228502"/>
    </source>
</evidence>
<dbReference type="InterPro" id="IPR038507">
    <property type="entry name" value="YcnI-like_sf"/>
</dbReference>
<protein>
    <submittedName>
        <fullName evidence="4">DUF1775 domain-containing protein</fullName>
    </submittedName>
</protein>
<evidence type="ECO:0000256" key="2">
    <source>
        <dbReference type="SAM" id="Phobius"/>
    </source>
</evidence>
<sequence length="111" mass="12158">MTKITWTATDKGIGPHEFIEFPIVVANPKKEGTFKWNATQIYDNGDVVKWTGKEESAHPAPTTTVKKGANPNDTHSDSSQGDSIALWIVAIVAIVISLIALFKQAHPKKFN</sequence>
<keyword evidence="2" id="KW-1133">Transmembrane helix</keyword>